<dbReference type="VEuPathDB" id="CryptoDB:GY17_00003800"/>
<reference evidence="2" key="2">
    <citation type="submission" date="2015-08" db="EMBL/GenBank/DDBJ databases">
        <authorList>
            <person name="Babu N.S."/>
            <person name="Beckwith C.J."/>
            <person name="Beseler K.G."/>
            <person name="Brison A."/>
            <person name="Carone J.V."/>
            <person name="Caskin T.P."/>
            <person name="Diamond M."/>
            <person name="Durham M.E."/>
            <person name="Foxe J.M."/>
            <person name="Go M."/>
            <person name="Henderson B.A."/>
            <person name="Jones I.B."/>
            <person name="McGettigan J.A."/>
            <person name="Micheletti S.J."/>
            <person name="Nasrallah M.E."/>
            <person name="Ortiz D."/>
            <person name="Piller C.R."/>
            <person name="Privatt S.R."/>
            <person name="Schneider S.L."/>
            <person name="Sharp S."/>
            <person name="Smith T.C."/>
            <person name="Stanton J.D."/>
            <person name="Ullery H.E."/>
            <person name="Wilson R.J."/>
            <person name="Serrano M.G."/>
            <person name="Buck G."/>
            <person name="Lee V."/>
            <person name="Wang Y."/>
            <person name="Carvalho R."/>
            <person name="Voegtly L."/>
            <person name="Shi R."/>
            <person name="Duckworth R."/>
            <person name="Johnson A."/>
            <person name="Loviza R."/>
            <person name="Walstead R."/>
            <person name="Shah Z."/>
            <person name="Kiflezghi M."/>
            <person name="Wade K."/>
            <person name="Ball S.L."/>
            <person name="Bradley K.W."/>
            <person name="Asai D.J."/>
            <person name="Bowman C.A."/>
            <person name="Russell D.A."/>
            <person name="Pope W.H."/>
            <person name="Jacobs-Sera D."/>
            <person name="Hendrix R.W."/>
            <person name="Hatfull G.F."/>
        </authorList>
    </citation>
    <scope>NUCLEOTIDE SEQUENCE [LARGE SCALE GENOMIC DNA]</scope>
</reference>
<dbReference type="VEuPathDB" id="CryptoDB:ChTU502y2012_416g0210"/>
<organism evidence="2">
    <name type="scientific">Cryptosporidium hominis</name>
    <dbReference type="NCBI Taxonomy" id="237895"/>
    <lineage>
        <taxon>Eukaryota</taxon>
        <taxon>Sar</taxon>
        <taxon>Alveolata</taxon>
        <taxon>Apicomplexa</taxon>
        <taxon>Conoidasida</taxon>
        <taxon>Coccidia</taxon>
        <taxon>Eucoccidiorida</taxon>
        <taxon>Eimeriorina</taxon>
        <taxon>Cryptosporidiidae</taxon>
        <taxon>Cryptosporidium</taxon>
    </lineage>
</organism>
<gene>
    <name evidence="2" type="ORF">CHUDEA3_4040</name>
    <name evidence="3" type="ORF">GY17_00003800</name>
</gene>
<keyword evidence="1" id="KW-0812">Transmembrane</keyword>
<evidence type="ECO:0000256" key="1">
    <source>
        <dbReference type="SAM" id="Phobius"/>
    </source>
</evidence>
<protein>
    <submittedName>
        <fullName evidence="2">Uncharacterized protein</fullName>
    </submittedName>
</protein>
<evidence type="ECO:0000313" key="3">
    <source>
        <dbReference type="EMBL" id="PPS94582.1"/>
    </source>
</evidence>
<reference evidence="3 4" key="3">
    <citation type="submission" date="2017-10" db="EMBL/GenBank/DDBJ databases">
        <title>Consistent, comparative and evidence-based genome annotation and re-annotation for the closely-related species, Cryptosporidium parvum, C. hominis and C. tyzzeri.</title>
        <authorList>
            <person name="Baptista R.P."/>
            <person name="Li Y."/>
            <person name="Sateriale A."/>
            <person name="Striepen B."/>
            <person name="Kissinger J.C."/>
        </authorList>
    </citation>
    <scope>NUCLEOTIDE SEQUENCE [LARGE SCALE GENOMIC DNA]</scope>
    <source>
        <strain evidence="3">30976</strain>
    </source>
</reference>
<accession>A0A0S4TDA3</accession>
<evidence type="ECO:0000313" key="4">
    <source>
        <dbReference type="Proteomes" id="UP001429100"/>
    </source>
</evidence>
<keyword evidence="1" id="KW-0472">Membrane</keyword>
<dbReference type="EMBL" id="LN877949">
    <property type="protein sequence ID" value="CUV05344.1"/>
    <property type="molecule type" value="Genomic_DNA"/>
</dbReference>
<name>A0A0S4TDA3_CRYHO</name>
<dbReference type="VEuPathDB" id="CryptoDB:Chro.30455"/>
<keyword evidence="1" id="KW-1133">Transmembrane helix</keyword>
<dbReference type="EMBL" id="JTAI01000033">
    <property type="protein sequence ID" value="PPS94582.1"/>
    <property type="molecule type" value="Genomic_DNA"/>
</dbReference>
<evidence type="ECO:0000313" key="2">
    <source>
        <dbReference type="EMBL" id="CUV05344.1"/>
    </source>
</evidence>
<dbReference type="Proteomes" id="UP001429100">
    <property type="component" value="Unassembled WGS sequence"/>
</dbReference>
<reference evidence="3 4" key="1">
    <citation type="submission" date="2014-11" db="EMBL/GenBank/DDBJ databases">
        <title>Comparative genomic analysis of Cryptosporidium hominis reveals occurrence of genetic recombination in virulent subtypes.</title>
        <authorList>
            <person name="Guo Y."/>
            <person name="Tang K."/>
            <person name="Frace M."/>
            <person name="Li N."/>
            <person name="Roellig D.M."/>
            <person name="Sammons S."/>
            <person name="Knipe K."/>
            <person name="Rowe L."/>
            <person name="Feng Y."/>
            <person name="Xiao L."/>
        </authorList>
    </citation>
    <scope>NUCLEOTIDE SEQUENCE [LARGE SCALE GENOMIC DNA]</scope>
    <source>
        <strain evidence="3">30976</strain>
    </source>
</reference>
<dbReference type="AlphaFoldDB" id="A0A0S4TDA3"/>
<dbReference type="VEuPathDB" id="CryptoDB:CHUDEA3_4040"/>
<dbReference type="Proteomes" id="UP000199752">
    <property type="component" value="Chromosome 3"/>
</dbReference>
<sequence>MADSDMNNDLPTLSGADTETNFVETNNEIPLWAIITISVLSCMLVCIVIAFLIIYFRERERTKTRERIERQFRMAETKKLTRYLQTLRERMMFRNQNAQINRQPNSNFQNGFPVNVGPPRGQMQFNHPPPVGPPPPIVPPPVGPPPPVGLPPPQMFNQMGHPVNYPPQIQQPVFTNAPPFAPPVIPPQNFAPNCSAQPINIPPPNCPPNNSNITQGTISLTVHDPSLIPEGPPPTPPPGYVTVPIVLQNENHQ</sequence>
<keyword evidence="4" id="KW-1185">Reference proteome</keyword>
<feature type="transmembrane region" description="Helical" evidence="1">
    <location>
        <begin position="31"/>
        <end position="56"/>
    </location>
</feature>
<proteinExistence type="predicted"/>